<proteinExistence type="predicted"/>
<evidence type="ECO:0000313" key="1">
    <source>
        <dbReference type="EMBL" id="KAK8515414.1"/>
    </source>
</evidence>
<reference evidence="1 2" key="1">
    <citation type="journal article" date="2024" name="G3 (Bethesda)">
        <title>Genome assembly of Hibiscus sabdariffa L. provides insights into metabolisms of medicinal natural products.</title>
        <authorList>
            <person name="Kim T."/>
        </authorList>
    </citation>
    <scope>NUCLEOTIDE SEQUENCE [LARGE SCALE GENOMIC DNA]</scope>
    <source>
        <strain evidence="1">TK-2024</strain>
        <tissue evidence="1">Old leaves</tissue>
    </source>
</reference>
<protein>
    <submittedName>
        <fullName evidence="1">Uncharacterized protein</fullName>
    </submittedName>
</protein>
<keyword evidence="2" id="KW-1185">Reference proteome</keyword>
<dbReference type="EMBL" id="JBBPBM010000063">
    <property type="protein sequence ID" value="KAK8515414.1"/>
    <property type="molecule type" value="Genomic_DNA"/>
</dbReference>
<gene>
    <name evidence="1" type="ORF">V6N12_075456</name>
</gene>
<evidence type="ECO:0000313" key="2">
    <source>
        <dbReference type="Proteomes" id="UP001472677"/>
    </source>
</evidence>
<sequence>MGGFNKFSEKLCQNSPDFTGTRLGTTLLSAIKLPPYSSTFAIRAGLPGGNIDSIQQHLLGDSRSSGAEFEAKVEEVIASDCFRYQGSKRLMNK</sequence>
<dbReference type="Proteomes" id="UP001472677">
    <property type="component" value="Unassembled WGS sequence"/>
</dbReference>
<organism evidence="1 2">
    <name type="scientific">Hibiscus sabdariffa</name>
    <name type="common">roselle</name>
    <dbReference type="NCBI Taxonomy" id="183260"/>
    <lineage>
        <taxon>Eukaryota</taxon>
        <taxon>Viridiplantae</taxon>
        <taxon>Streptophyta</taxon>
        <taxon>Embryophyta</taxon>
        <taxon>Tracheophyta</taxon>
        <taxon>Spermatophyta</taxon>
        <taxon>Magnoliopsida</taxon>
        <taxon>eudicotyledons</taxon>
        <taxon>Gunneridae</taxon>
        <taxon>Pentapetalae</taxon>
        <taxon>rosids</taxon>
        <taxon>malvids</taxon>
        <taxon>Malvales</taxon>
        <taxon>Malvaceae</taxon>
        <taxon>Malvoideae</taxon>
        <taxon>Hibiscus</taxon>
    </lineage>
</organism>
<comment type="caution">
    <text evidence="1">The sequence shown here is derived from an EMBL/GenBank/DDBJ whole genome shotgun (WGS) entry which is preliminary data.</text>
</comment>
<name>A0ABR2C957_9ROSI</name>
<accession>A0ABR2C957</accession>